<organism evidence="3 4">
    <name type="scientific">Heliocybe sulcata</name>
    <dbReference type="NCBI Taxonomy" id="5364"/>
    <lineage>
        <taxon>Eukaryota</taxon>
        <taxon>Fungi</taxon>
        <taxon>Dikarya</taxon>
        <taxon>Basidiomycota</taxon>
        <taxon>Agaricomycotina</taxon>
        <taxon>Agaricomycetes</taxon>
        <taxon>Gloeophyllales</taxon>
        <taxon>Gloeophyllaceae</taxon>
        <taxon>Heliocybe</taxon>
    </lineage>
</organism>
<keyword evidence="2" id="KW-0732">Signal</keyword>
<gene>
    <name evidence="3" type="ORF">OE88DRAFT_1640777</name>
</gene>
<evidence type="ECO:0000256" key="2">
    <source>
        <dbReference type="SAM" id="SignalP"/>
    </source>
</evidence>
<dbReference type="Pfam" id="PF00328">
    <property type="entry name" value="His_Phos_2"/>
    <property type="match status" value="1"/>
</dbReference>
<dbReference type="PANTHER" id="PTHR20963">
    <property type="entry name" value="MULTIPLE INOSITOL POLYPHOSPHATE PHOSPHATASE-RELATED"/>
    <property type="match status" value="1"/>
</dbReference>
<accession>A0A5C3NJE8</accession>
<dbReference type="Proteomes" id="UP000305948">
    <property type="component" value="Unassembled WGS sequence"/>
</dbReference>
<dbReference type="GO" id="GO:0003993">
    <property type="term" value="F:acid phosphatase activity"/>
    <property type="evidence" value="ECO:0007669"/>
    <property type="project" value="TreeGrafter"/>
</dbReference>
<protein>
    <submittedName>
        <fullName evidence="3">Phosphoglycerate mutase-like protein</fullName>
    </submittedName>
</protein>
<feature type="signal peptide" evidence="2">
    <location>
        <begin position="1"/>
        <end position="18"/>
    </location>
</feature>
<feature type="chain" id="PRO_5023010741" evidence="2">
    <location>
        <begin position="19"/>
        <end position="555"/>
    </location>
</feature>
<dbReference type="CDD" id="cd07061">
    <property type="entry name" value="HP_HAP_like"/>
    <property type="match status" value="1"/>
</dbReference>
<evidence type="ECO:0000313" key="3">
    <source>
        <dbReference type="EMBL" id="TFK56975.1"/>
    </source>
</evidence>
<dbReference type="Gene3D" id="3.40.50.1240">
    <property type="entry name" value="Phosphoglycerate mutase-like"/>
    <property type="match status" value="1"/>
</dbReference>
<reference evidence="3 4" key="1">
    <citation type="journal article" date="2019" name="Nat. Ecol. Evol.">
        <title>Megaphylogeny resolves global patterns of mushroom evolution.</title>
        <authorList>
            <person name="Varga T."/>
            <person name="Krizsan K."/>
            <person name="Foldi C."/>
            <person name="Dima B."/>
            <person name="Sanchez-Garcia M."/>
            <person name="Sanchez-Ramirez S."/>
            <person name="Szollosi G.J."/>
            <person name="Szarkandi J.G."/>
            <person name="Papp V."/>
            <person name="Albert L."/>
            <person name="Andreopoulos W."/>
            <person name="Angelini C."/>
            <person name="Antonin V."/>
            <person name="Barry K.W."/>
            <person name="Bougher N.L."/>
            <person name="Buchanan P."/>
            <person name="Buyck B."/>
            <person name="Bense V."/>
            <person name="Catcheside P."/>
            <person name="Chovatia M."/>
            <person name="Cooper J."/>
            <person name="Damon W."/>
            <person name="Desjardin D."/>
            <person name="Finy P."/>
            <person name="Geml J."/>
            <person name="Haridas S."/>
            <person name="Hughes K."/>
            <person name="Justo A."/>
            <person name="Karasinski D."/>
            <person name="Kautmanova I."/>
            <person name="Kiss B."/>
            <person name="Kocsube S."/>
            <person name="Kotiranta H."/>
            <person name="LaButti K.M."/>
            <person name="Lechner B.E."/>
            <person name="Liimatainen K."/>
            <person name="Lipzen A."/>
            <person name="Lukacs Z."/>
            <person name="Mihaltcheva S."/>
            <person name="Morgado L.N."/>
            <person name="Niskanen T."/>
            <person name="Noordeloos M.E."/>
            <person name="Ohm R.A."/>
            <person name="Ortiz-Santana B."/>
            <person name="Ovrebo C."/>
            <person name="Racz N."/>
            <person name="Riley R."/>
            <person name="Savchenko A."/>
            <person name="Shiryaev A."/>
            <person name="Soop K."/>
            <person name="Spirin V."/>
            <person name="Szebenyi C."/>
            <person name="Tomsovsky M."/>
            <person name="Tulloss R.E."/>
            <person name="Uehling J."/>
            <person name="Grigoriev I.V."/>
            <person name="Vagvolgyi C."/>
            <person name="Papp T."/>
            <person name="Martin F.M."/>
            <person name="Miettinen O."/>
            <person name="Hibbett D.S."/>
            <person name="Nagy L.G."/>
        </authorList>
    </citation>
    <scope>NUCLEOTIDE SEQUENCE [LARGE SCALE GENOMIC DNA]</scope>
    <source>
        <strain evidence="3 4">OMC1185</strain>
    </source>
</reference>
<dbReference type="AlphaFoldDB" id="A0A5C3NJE8"/>
<dbReference type="PROSITE" id="PS00616">
    <property type="entry name" value="HIS_ACID_PHOSPHAT_1"/>
    <property type="match status" value="1"/>
</dbReference>
<proteinExistence type="predicted"/>
<keyword evidence="4" id="KW-1185">Reference proteome</keyword>
<evidence type="ECO:0000313" key="4">
    <source>
        <dbReference type="Proteomes" id="UP000305948"/>
    </source>
</evidence>
<name>A0A5C3NJE8_9AGAM</name>
<dbReference type="InterPro" id="IPR033379">
    <property type="entry name" value="Acid_Pase_AS"/>
</dbReference>
<dbReference type="InterPro" id="IPR000560">
    <property type="entry name" value="His_Pase_clade-2"/>
</dbReference>
<sequence length="555" mass="59040">MLTKLCLSLVSATSLIHAAAVGDPAASSFAGATASAVYPPPGASYGAEASYFPPASVVGYPGPTPTGDEAAAIETAPATSLMESVYPLTDPVPAGGETPDFEVIKYWGNLSPWYSVPAGAHGLPYASPQIPSGCSINQAHLLHRHGARYPTSGSGPANFAAKLHSVATTSGFKASGPLAFLATWEYRLGAEILTPFGREQMYDLGVGFRVKYGELLKGFTQLPVFRTTSEDRMINSALNFAAGFFGAQTFQEDYYQSIIIEEGGYNNTLAPSNACPTNNGPVGGIASTYENDWIAIYLTPALTRLSPYLPGVNLTVSDVYSMQQACAYETVALGFSEFCGLFTQAEWEGFEYSNGSDVSFWYNNGPGNPTSAAMGLGWVSELVARLTQTQPTEAFAETNATLNSNPATFPVNQPIYVDATHDTVISAILTTMNMTSFLRTGPLPTDHIPYDNSYIVSQISPFGSNLVGQVLSCPASNVSTHIRWILNDAVLPLTGIQGCPEDPNGLCALSTFISAYKQRIAEVDYNFDCYANYTVPVPDTIVTGQFPAALRNGTV</sequence>
<dbReference type="STRING" id="5364.A0A5C3NJE8"/>
<dbReference type="EMBL" id="ML213503">
    <property type="protein sequence ID" value="TFK56975.1"/>
    <property type="molecule type" value="Genomic_DNA"/>
</dbReference>
<dbReference type="SUPFAM" id="SSF53254">
    <property type="entry name" value="Phosphoglycerate mutase-like"/>
    <property type="match status" value="1"/>
</dbReference>
<dbReference type="InterPro" id="IPR029033">
    <property type="entry name" value="His_PPase_superfam"/>
</dbReference>
<dbReference type="OrthoDB" id="6509975at2759"/>
<keyword evidence="1" id="KW-0378">Hydrolase</keyword>
<dbReference type="PANTHER" id="PTHR20963:SF42">
    <property type="entry name" value="PHOSPHOGLYCERATE MUTASE-LIKE PROTEIN"/>
    <property type="match status" value="1"/>
</dbReference>
<evidence type="ECO:0000256" key="1">
    <source>
        <dbReference type="ARBA" id="ARBA00022801"/>
    </source>
</evidence>